<evidence type="ECO:0000313" key="2">
    <source>
        <dbReference type="Proteomes" id="UP000593560"/>
    </source>
</evidence>
<proteinExistence type="predicted"/>
<dbReference type="PANTHER" id="PTHR33710">
    <property type="entry name" value="BNAC02G09200D PROTEIN"/>
    <property type="match status" value="1"/>
</dbReference>
<evidence type="ECO:0000313" key="1">
    <source>
        <dbReference type="EMBL" id="MBA0796048.1"/>
    </source>
</evidence>
<protein>
    <submittedName>
        <fullName evidence="1">Uncharacterized protein</fullName>
    </submittedName>
</protein>
<feature type="non-terminal residue" evidence="1">
    <location>
        <position position="1"/>
    </location>
</feature>
<dbReference type="OrthoDB" id="1002282at2759"/>
<organism evidence="1 2">
    <name type="scientific">Gossypium harknessii</name>
    <dbReference type="NCBI Taxonomy" id="34285"/>
    <lineage>
        <taxon>Eukaryota</taxon>
        <taxon>Viridiplantae</taxon>
        <taxon>Streptophyta</taxon>
        <taxon>Embryophyta</taxon>
        <taxon>Tracheophyta</taxon>
        <taxon>Spermatophyta</taxon>
        <taxon>Magnoliopsida</taxon>
        <taxon>eudicotyledons</taxon>
        <taxon>Gunneridae</taxon>
        <taxon>Pentapetalae</taxon>
        <taxon>rosids</taxon>
        <taxon>malvids</taxon>
        <taxon>Malvales</taxon>
        <taxon>Malvaceae</taxon>
        <taxon>Malvoideae</taxon>
        <taxon>Gossypium</taxon>
    </lineage>
</organism>
<feature type="non-terminal residue" evidence="1">
    <location>
        <position position="277"/>
    </location>
</feature>
<dbReference type="AlphaFoldDB" id="A0A7J9GFD6"/>
<accession>A0A7J9GFD6</accession>
<keyword evidence="2" id="KW-1185">Reference proteome</keyword>
<reference evidence="1 2" key="1">
    <citation type="journal article" date="2019" name="Genome Biol. Evol.">
        <title>Insights into the evolution of the New World diploid cottons (Gossypium, subgenus Houzingenia) based on genome sequencing.</title>
        <authorList>
            <person name="Grover C.E."/>
            <person name="Arick M.A. 2nd"/>
            <person name="Thrash A."/>
            <person name="Conover J.L."/>
            <person name="Sanders W.S."/>
            <person name="Peterson D.G."/>
            <person name="Frelichowski J.E."/>
            <person name="Scheffler J.A."/>
            <person name="Scheffler B.E."/>
            <person name="Wendel J.F."/>
        </authorList>
    </citation>
    <scope>NUCLEOTIDE SEQUENCE [LARGE SCALE GENOMIC DNA]</scope>
    <source>
        <strain evidence="1">0</strain>
        <tissue evidence="1">Leaf</tissue>
    </source>
</reference>
<sequence length="277" mass="32020">VSGKKANSIIDKLGFDFSYRIESIGFSGGIWVGWKDDICISIIHNHPQFMLLRVHANVLPHDPLSWLIMGDLMLSSHLRIKEVIAPLDFRFIRPSFTWKKGNTHERIDRALANDTWISSFLGSLVYHLPRIKSDHRPILLKTNPEFNIPKGRPFRFLTGWTKHANFIALVSSKWRFAGNMDDSLPNFTSHVKEWSRSVYGYIGTRKRQLMRSLTSIQKAMDRLTSNSLVNLEMENILSDEAIKFFEKLYGEIPTPMINLPSNTFPCLKEQDIDFLKK</sequence>
<dbReference type="Gene3D" id="3.60.10.10">
    <property type="entry name" value="Endonuclease/exonuclease/phosphatase"/>
    <property type="match status" value="1"/>
</dbReference>
<dbReference type="Proteomes" id="UP000593560">
    <property type="component" value="Unassembled WGS sequence"/>
</dbReference>
<gene>
    <name evidence="1" type="ORF">Gohar_006848</name>
</gene>
<dbReference type="PANTHER" id="PTHR33710:SF77">
    <property type="entry name" value="DNASE I-LIKE SUPERFAMILY PROTEIN"/>
    <property type="match status" value="1"/>
</dbReference>
<comment type="caution">
    <text evidence="1">The sequence shown here is derived from an EMBL/GenBank/DDBJ whole genome shotgun (WGS) entry which is preliminary data.</text>
</comment>
<name>A0A7J9GFD6_9ROSI</name>
<dbReference type="SUPFAM" id="SSF56219">
    <property type="entry name" value="DNase I-like"/>
    <property type="match status" value="1"/>
</dbReference>
<dbReference type="InterPro" id="IPR036691">
    <property type="entry name" value="Endo/exonu/phosph_ase_sf"/>
</dbReference>
<dbReference type="EMBL" id="JABFAD010000004">
    <property type="protein sequence ID" value="MBA0796048.1"/>
    <property type="molecule type" value="Genomic_DNA"/>
</dbReference>